<evidence type="ECO:0008006" key="3">
    <source>
        <dbReference type="Google" id="ProtNLM"/>
    </source>
</evidence>
<proteinExistence type="predicted"/>
<keyword evidence="2" id="KW-1185">Reference proteome</keyword>
<evidence type="ECO:0000313" key="1">
    <source>
        <dbReference type="EMBL" id="MFC4124879.1"/>
    </source>
</evidence>
<gene>
    <name evidence="1" type="ORF">ACFOW8_08070</name>
</gene>
<name>A0ABV8L212_9NOCA</name>
<sequence>MTPKQYPTSRVDIAANLSADILHARGDSEAIRNAMRTADHALVTLGYRDDHAWLCKHSERLTREDVAARLHVAQKLIERLHIEGDASAPDLTGRTLDALVADAKRHLAVSGDRRDFAGRLIAHNSGLTIEQHLEQLALLCTDAAYRLVGYAAAVDELNDLRARVVALADIRQAKAEQAVAEAVQA</sequence>
<dbReference type="RefSeq" id="WP_378547676.1">
    <property type="nucleotide sequence ID" value="NZ_JBHSBA010000003.1"/>
</dbReference>
<dbReference type="Proteomes" id="UP001595767">
    <property type="component" value="Unassembled WGS sequence"/>
</dbReference>
<organism evidence="1 2">
    <name type="scientific">Nocardia rhizosphaerae</name>
    <dbReference type="NCBI Taxonomy" id="1691571"/>
    <lineage>
        <taxon>Bacteria</taxon>
        <taxon>Bacillati</taxon>
        <taxon>Actinomycetota</taxon>
        <taxon>Actinomycetes</taxon>
        <taxon>Mycobacteriales</taxon>
        <taxon>Nocardiaceae</taxon>
        <taxon>Nocardia</taxon>
    </lineage>
</organism>
<evidence type="ECO:0000313" key="2">
    <source>
        <dbReference type="Proteomes" id="UP001595767"/>
    </source>
</evidence>
<dbReference type="EMBL" id="JBHSBA010000003">
    <property type="protein sequence ID" value="MFC4124879.1"/>
    <property type="molecule type" value="Genomic_DNA"/>
</dbReference>
<comment type="caution">
    <text evidence="1">The sequence shown here is derived from an EMBL/GenBank/DDBJ whole genome shotgun (WGS) entry which is preliminary data.</text>
</comment>
<accession>A0ABV8L212</accession>
<protein>
    <recommendedName>
        <fullName evidence="3">DUF222 domain-containing protein</fullName>
    </recommendedName>
</protein>
<reference evidence="2" key="1">
    <citation type="journal article" date="2019" name="Int. J. Syst. Evol. Microbiol.">
        <title>The Global Catalogue of Microorganisms (GCM) 10K type strain sequencing project: providing services to taxonomists for standard genome sequencing and annotation.</title>
        <authorList>
            <consortium name="The Broad Institute Genomics Platform"/>
            <consortium name="The Broad Institute Genome Sequencing Center for Infectious Disease"/>
            <person name="Wu L."/>
            <person name="Ma J."/>
        </authorList>
    </citation>
    <scope>NUCLEOTIDE SEQUENCE [LARGE SCALE GENOMIC DNA]</scope>
    <source>
        <strain evidence="2">CGMCC 4.7204</strain>
    </source>
</reference>